<keyword evidence="1" id="KW-0614">Plasmid</keyword>
<accession>A0AAU2HC00</accession>
<gene>
    <name evidence="1" type="ORF">OHV25_40740</name>
</gene>
<dbReference type="EMBL" id="CP108254">
    <property type="protein sequence ID" value="WTU45925.1"/>
    <property type="molecule type" value="Genomic_DNA"/>
</dbReference>
<dbReference type="AlphaFoldDB" id="A0AAU2HC00"/>
<evidence type="ECO:0000313" key="1">
    <source>
        <dbReference type="EMBL" id="WTU45925.1"/>
    </source>
</evidence>
<protein>
    <submittedName>
        <fullName evidence="1">Tat pathway signal protein</fullName>
    </submittedName>
</protein>
<dbReference type="RefSeq" id="WP_331723714.1">
    <property type="nucleotide sequence ID" value="NZ_CP108254.1"/>
</dbReference>
<geneLocation type="plasmid" evidence="1">
    <name>unnamed1</name>
</geneLocation>
<name>A0AAU2HC00_9ACTN</name>
<reference evidence="1" key="1">
    <citation type="submission" date="2022-10" db="EMBL/GenBank/DDBJ databases">
        <title>The complete genomes of actinobacterial strains from the NBC collection.</title>
        <authorList>
            <person name="Joergensen T.S."/>
            <person name="Alvarez Arevalo M."/>
            <person name="Sterndorff E.B."/>
            <person name="Faurdal D."/>
            <person name="Vuksanovic O."/>
            <person name="Mourched A.-S."/>
            <person name="Charusanti P."/>
            <person name="Shaw S."/>
            <person name="Blin K."/>
            <person name="Weber T."/>
        </authorList>
    </citation>
    <scope>NUCLEOTIDE SEQUENCE</scope>
    <source>
        <strain evidence="1">NBC_00060</strain>
        <plasmid evidence="1">unnamed1</plasmid>
    </source>
</reference>
<organism evidence="1">
    <name type="scientific">Streptomyces sp. NBC_00060</name>
    <dbReference type="NCBI Taxonomy" id="2975636"/>
    <lineage>
        <taxon>Bacteria</taxon>
        <taxon>Bacillati</taxon>
        <taxon>Actinomycetota</taxon>
        <taxon>Actinomycetes</taxon>
        <taxon>Kitasatosporales</taxon>
        <taxon>Streptomycetaceae</taxon>
        <taxon>Streptomyces</taxon>
    </lineage>
</organism>
<proteinExistence type="predicted"/>
<sequence length="422" mass="45956">MDRKRNAALIRWMAKYTMTTREFSDALNGYIGELTGRQGIVTERTVLKWRAGEIRWPQTVQRAAIQAVTGQAPSDLGFVAPTRSTRRQKEGSAVHRRRFVTVTTGTALGALMPVPVKGPSPRVGAPDVELLTAKLAAVVASDNRHGGTTKVEVRAAQLARQTLALQQHGTVTSRVRGQLYSLAAAFTSSAMWAAIDGHRLDAAQQHMQQAVTLAGLSGDTAIVFRVWGHAGALYRHLGRYTDALAADDAARSTSIVRRDPLYASLAHARTAVHHGDLRDHNAVKRSIGHAHDALTRADTTAPRPPWMLFYDQAELELLGLIAHVSLHHWADAEAHAHRHLALLRPDLVRNRSLALAHMARAQLEQGALEAAVSSAHAIPPDAWHGRTGKLVKGFTGRLSGLTSNDPAARSWADYTREKGMFT</sequence>